<dbReference type="RefSeq" id="WP_117953217.1">
    <property type="nucleotide sequence ID" value="NZ_QRAN01000004.1"/>
</dbReference>
<comment type="similarity">
    <text evidence="1 2">Belongs to the short-chain dehydrogenases/reductases (SDR) family.</text>
</comment>
<dbReference type="PRINTS" id="PR00080">
    <property type="entry name" value="SDRFAMILY"/>
</dbReference>
<dbReference type="InterPro" id="IPR002347">
    <property type="entry name" value="SDR_fam"/>
</dbReference>
<dbReference type="PANTHER" id="PTHR43943">
    <property type="entry name" value="DEHYDROGENASE/REDUCTASE (SDR FAMILY) MEMBER 4"/>
    <property type="match status" value="1"/>
</dbReference>
<dbReference type="AlphaFoldDB" id="A0A3L7E3D1"/>
<organism evidence="3 4">
    <name type="scientific">Seongchinamella sediminis</name>
    <dbReference type="NCBI Taxonomy" id="2283635"/>
    <lineage>
        <taxon>Bacteria</taxon>
        <taxon>Pseudomonadati</taxon>
        <taxon>Pseudomonadota</taxon>
        <taxon>Gammaproteobacteria</taxon>
        <taxon>Cellvibrionales</taxon>
        <taxon>Halieaceae</taxon>
        <taxon>Seongchinamella</taxon>
    </lineage>
</organism>
<dbReference type="EMBL" id="QRAN01000004">
    <property type="protein sequence ID" value="RLQ22911.1"/>
    <property type="molecule type" value="Genomic_DNA"/>
</dbReference>
<dbReference type="PANTHER" id="PTHR43943:SF2">
    <property type="entry name" value="DEHYDROGENASE_REDUCTASE 4"/>
    <property type="match status" value="1"/>
</dbReference>
<dbReference type="PRINTS" id="PR00081">
    <property type="entry name" value="GDHRDH"/>
</dbReference>
<evidence type="ECO:0000313" key="3">
    <source>
        <dbReference type="EMBL" id="RLQ22911.1"/>
    </source>
</evidence>
<accession>A0A3L7E3D1</accession>
<name>A0A3L7E3D1_9GAMM</name>
<protein>
    <submittedName>
        <fullName evidence="3">SDR family NAD(P)-dependent oxidoreductase</fullName>
    </submittedName>
</protein>
<dbReference type="Proteomes" id="UP000265509">
    <property type="component" value="Unassembled WGS sequence"/>
</dbReference>
<evidence type="ECO:0000313" key="4">
    <source>
        <dbReference type="Proteomes" id="UP000265509"/>
    </source>
</evidence>
<dbReference type="InterPro" id="IPR036291">
    <property type="entry name" value="NAD(P)-bd_dom_sf"/>
</dbReference>
<sequence length="282" mass="29685">MGELAGRVALVTGASRGIGRAIALRFAAEGAAVVVCASRLGAHGDMQGTLEETVDVIASAGGKVAALACNLADPEARSDLVARASEHFGPVDVLVNNAARADYELPSMNSTASRNRVFDLNVNVPVELLQQALPGMREKGGGWCLNISSRTAERVEPPYPDSKMAAHVIGPYGATKAALNRYTVALADELAEHDIFVNALAPNNIVLTNVGAAVEDIARRRPDMVEPIEMMAEAALELCTGRHVGEVAYSRNIIHATGRKLHDLSGTQVIGDAFTPAALDDR</sequence>
<dbReference type="SUPFAM" id="SSF51735">
    <property type="entry name" value="NAD(P)-binding Rossmann-fold domains"/>
    <property type="match status" value="1"/>
</dbReference>
<dbReference type="OrthoDB" id="9810935at2"/>
<gene>
    <name evidence="3" type="ORF">DWB85_05575</name>
</gene>
<evidence type="ECO:0000256" key="2">
    <source>
        <dbReference type="RuleBase" id="RU000363"/>
    </source>
</evidence>
<keyword evidence="4" id="KW-1185">Reference proteome</keyword>
<proteinExistence type="inferred from homology"/>
<dbReference type="Gene3D" id="3.40.50.720">
    <property type="entry name" value="NAD(P)-binding Rossmann-like Domain"/>
    <property type="match status" value="1"/>
</dbReference>
<comment type="caution">
    <text evidence="3">The sequence shown here is derived from an EMBL/GenBank/DDBJ whole genome shotgun (WGS) entry which is preliminary data.</text>
</comment>
<dbReference type="Pfam" id="PF00106">
    <property type="entry name" value="adh_short"/>
    <property type="match status" value="1"/>
</dbReference>
<evidence type="ECO:0000256" key="1">
    <source>
        <dbReference type="ARBA" id="ARBA00006484"/>
    </source>
</evidence>
<reference evidence="3 4" key="1">
    <citation type="submission" date="2018-07" db="EMBL/GenBank/DDBJ databases">
        <title>Halioglobus sp. genome submission.</title>
        <authorList>
            <person name="Ye M.-Q."/>
            <person name="Du Z.-J."/>
        </authorList>
    </citation>
    <scope>NUCLEOTIDE SEQUENCE [LARGE SCALE GENOMIC DNA]</scope>
    <source>
        <strain evidence="3 4">U0301</strain>
    </source>
</reference>